<accession>A0A2C9KSX2</accession>
<dbReference type="VEuPathDB" id="VectorBase:BGLAX_044038"/>
<feature type="region of interest" description="Disordered" evidence="1">
    <location>
        <begin position="25"/>
        <end position="77"/>
    </location>
</feature>
<proteinExistence type="predicted"/>
<dbReference type="AlphaFoldDB" id="A0A2C9KSX2"/>
<evidence type="ECO:0000313" key="2">
    <source>
        <dbReference type="EnsemblMetazoa" id="BGLB023163-PA"/>
    </source>
</evidence>
<feature type="compositionally biased region" description="Acidic residues" evidence="1">
    <location>
        <begin position="25"/>
        <end position="37"/>
    </location>
</feature>
<organism evidence="2 3">
    <name type="scientific">Biomphalaria glabrata</name>
    <name type="common">Bloodfluke planorb</name>
    <name type="synonym">Freshwater snail</name>
    <dbReference type="NCBI Taxonomy" id="6526"/>
    <lineage>
        <taxon>Eukaryota</taxon>
        <taxon>Metazoa</taxon>
        <taxon>Spiralia</taxon>
        <taxon>Lophotrochozoa</taxon>
        <taxon>Mollusca</taxon>
        <taxon>Gastropoda</taxon>
        <taxon>Heterobranchia</taxon>
        <taxon>Euthyneura</taxon>
        <taxon>Panpulmonata</taxon>
        <taxon>Hygrophila</taxon>
        <taxon>Lymnaeoidea</taxon>
        <taxon>Planorbidae</taxon>
        <taxon>Biomphalaria</taxon>
    </lineage>
</organism>
<dbReference type="STRING" id="6526.A0A2C9KSX2"/>
<dbReference type="EnsemblMetazoa" id="BGLB023163-RA">
    <property type="protein sequence ID" value="BGLB023163-PA"/>
    <property type="gene ID" value="BGLB023163"/>
</dbReference>
<sequence length="162" mass="18064">MDQSMKLQTDAEKEADAAMNQLEEYITEQEKLEEAEENQVHQIAGLLSPKDNLSSAGHSPVPTHPVQQQTASPEPEQELLRLMQQTDDAKVQEMNARLGTCVSAPPAVDTEPIKILRREVSSELPSHSCIPYFLRSISLIYNVMSNFAFIVINKTSGLMKKV</sequence>
<feature type="region of interest" description="Disordered" evidence="1">
    <location>
        <begin position="1"/>
        <end position="20"/>
    </location>
</feature>
<dbReference type="Proteomes" id="UP000076420">
    <property type="component" value="Unassembled WGS sequence"/>
</dbReference>
<evidence type="ECO:0000313" key="3">
    <source>
        <dbReference type="Proteomes" id="UP000076420"/>
    </source>
</evidence>
<reference evidence="2" key="1">
    <citation type="submission" date="2020-05" db="UniProtKB">
        <authorList>
            <consortium name="EnsemblMetazoa"/>
        </authorList>
    </citation>
    <scope>IDENTIFICATION</scope>
    <source>
        <strain evidence="2">BB02</strain>
    </source>
</reference>
<gene>
    <name evidence="2" type="primary">106065157</name>
</gene>
<dbReference type="KEGG" id="bgt:106065157"/>
<dbReference type="VEuPathDB" id="VectorBase:BGLB023163"/>
<evidence type="ECO:0000256" key="1">
    <source>
        <dbReference type="SAM" id="MobiDB-lite"/>
    </source>
</evidence>
<name>A0A2C9KSX2_BIOGL</name>
<protein>
    <submittedName>
        <fullName evidence="2">Uncharacterized protein</fullName>
    </submittedName>
</protein>